<dbReference type="InterPro" id="IPR014729">
    <property type="entry name" value="Rossmann-like_a/b/a_fold"/>
</dbReference>
<dbReference type="Pfam" id="PF01171">
    <property type="entry name" value="ATP_bind_3"/>
    <property type="match status" value="1"/>
</dbReference>
<dbReference type="Gene3D" id="3.40.50.620">
    <property type="entry name" value="HUPs"/>
    <property type="match status" value="1"/>
</dbReference>
<dbReference type="AlphaFoldDB" id="K1TKA4"/>
<dbReference type="EMBL" id="AJWY01005233">
    <property type="protein sequence ID" value="EKC70188.1"/>
    <property type="molecule type" value="Genomic_DNA"/>
</dbReference>
<dbReference type="SUPFAM" id="SSF52402">
    <property type="entry name" value="Adenine nucleotide alpha hydrolases-like"/>
    <property type="match status" value="1"/>
</dbReference>
<reference evidence="2" key="1">
    <citation type="journal article" date="2013" name="Environ. Microbiol.">
        <title>Microbiota from the distal guts of lean and obese adolescents exhibit partial functional redundancy besides clear differences in community structure.</title>
        <authorList>
            <person name="Ferrer M."/>
            <person name="Ruiz A."/>
            <person name="Lanza F."/>
            <person name="Haange S.B."/>
            <person name="Oberbach A."/>
            <person name="Till H."/>
            <person name="Bargiela R."/>
            <person name="Campoy C."/>
            <person name="Segura M.T."/>
            <person name="Richter M."/>
            <person name="von Bergen M."/>
            <person name="Seifert J."/>
            <person name="Suarez A."/>
        </authorList>
    </citation>
    <scope>NUCLEOTIDE SEQUENCE</scope>
</reference>
<proteinExistence type="predicted"/>
<evidence type="ECO:0000313" key="2">
    <source>
        <dbReference type="EMBL" id="EKC70188.1"/>
    </source>
</evidence>
<accession>K1TKA4</accession>
<protein>
    <submittedName>
        <fullName evidence="2">tRNA(Ile)-lysidine synthetase</fullName>
    </submittedName>
</protein>
<comment type="caution">
    <text evidence="2">The sequence shown here is derived from an EMBL/GenBank/DDBJ whole genome shotgun (WGS) entry which is preliminary data.</text>
</comment>
<organism evidence="2">
    <name type="scientific">human gut metagenome</name>
    <dbReference type="NCBI Taxonomy" id="408170"/>
    <lineage>
        <taxon>unclassified sequences</taxon>
        <taxon>metagenomes</taxon>
        <taxon>organismal metagenomes</taxon>
    </lineage>
</organism>
<gene>
    <name evidence="2" type="ORF">LEA_07909</name>
</gene>
<name>K1TKA4_9ZZZZ</name>
<dbReference type="InterPro" id="IPR011063">
    <property type="entry name" value="TilS/TtcA_N"/>
</dbReference>
<feature type="domain" description="tRNA(Ile)-lysidine/2-thiocytidine synthase N-terminal" evidence="1">
    <location>
        <begin position="26"/>
        <end position="61"/>
    </location>
</feature>
<feature type="non-terminal residue" evidence="2">
    <location>
        <position position="61"/>
    </location>
</feature>
<sequence length="61" mass="6683">MKHEEILQTVRGFCAREKLLDGKKHLALAVSGGADSMALLCLMRPLAEERGIALTVCHVNH</sequence>
<evidence type="ECO:0000259" key="1">
    <source>
        <dbReference type="Pfam" id="PF01171"/>
    </source>
</evidence>